<dbReference type="Pfam" id="PF00001">
    <property type="entry name" value="7tm_1"/>
    <property type="match status" value="1"/>
</dbReference>
<feature type="transmembrane region" description="Helical" evidence="10">
    <location>
        <begin position="338"/>
        <end position="363"/>
    </location>
</feature>
<dbReference type="CDD" id="cd00637">
    <property type="entry name" value="7tm_classA_rhodopsin-like"/>
    <property type="match status" value="1"/>
</dbReference>
<dbReference type="PANTHER" id="PTHR24229:SF53">
    <property type="entry name" value="NEUROPEPTIDE RECEPTOR 18"/>
    <property type="match status" value="1"/>
</dbReference>
<feature type="transmembrane region" description="Helical" evidence="10">
    <location>
        <begin position="134"/>
        <end position="156"/>
    </location>
</feature>
<accession>A0A8S9ZEX6</accession>
<comment type="subcellular location">
    <subcellularLocation>
        <location evidence="1">Cell membrane</location>
        <topology evidence="1">Multi-pass membrane protein</topology>
    </subcellularLocation>
</comment>
<keyword evidence="3 9" id="KW-0812">Transmembrane</keyword>
<evidence type="ECO:0000313" key="12">
    <source>
        <dbReference type="EMBL" id="KAF7631046.1"/>
    </source>
</evidence>
<evidence type="ECO:0000256" key="6">
    <source>
        <dbReference type="ARBA" id="ARBA00023136"/>
    </source>
</evidence>
<evidence type="ECO:0000256" key="3">
    <source>
        <dbReference type="ARBA" id="ARBA00022692"/>
    </source>
</evidence>
<evidence type="ECO:0000256" key="1">
    <source>
        <dbReference type="ARBA" id="ARBA00004651"/>
    </source>
</evidence>
<keyword evidence="8 9" id="KW-0807">Transducer</keyword>
<evidence type="ECO:0000313" key="13">
    <source>
        <dbReference type="Proteomes" id="UP000605970"/>
    </source>
</evidence>
<feature type="domain" description="G-protein coupled receptors family 1 profile" evidence="11">
    <location>
        <begin position="114"/>
        <end position="360"/>
    </location>
</feature>
<feature type="transmembrane region" description="Helical" evidence="10">
    <location>
        <begin position="214"/>
        <end position="232"/>
    </location>
</feature>
<dbReference type="GO" id="GO:0043005">
    <property type="term" value="C:neuron projection"/>
    <property type="evidence" value="ECO:0007669"/>
    <property type="project" value="TreeGrafter"/>
</dbReference>
<comment type="caution">
    <text evidence="12">The sequence shown here is derived from an EMBL/GenBank/DDBJ whole genome shotgun (WGS) entry which is preliminary data.</text>
</comment>
<dbReference type="PRINTS" id="PR00237">
    <property type="entry name" value="GPCRRHODOPSN"/>
</dbReference>
<proteinExistence type="inferred from homology"/>
<dbReference type="OrthoDB" id="6076970at2759"/>
<gene>
    <name evidence="12" type="ORF">Mgra_00008697</name>
</gene>
<dbReference type="GO" id="GO:0005886">
    <property type="term" value="C:plasma membrane"/>
    <property type="evidence" value="ECO:0007669"/>
    <property type="project" value="UniProtKB-SubCell"/>
</dbReference>
<dbReference type="EMBL" id="JABEBT010000120">
    <property type="protein sequence ID" value="KAF7631046.1"/>
    <property type="molecule type" value="Genomic_DNA"/>
</dbReference>
<name>A0A8S9ZEX6_9BILA</name>
<sequence>MNNTSKLILNNSSSNLNQKQIISLASEDQSENYLSAASALAGDVFEDNNNILDKRIPAQISETLAPWQQQKISEDEFLASLPVFDMFPLSNGDENHVILYALLYAILFLVGVCGNISVITLIRHLHSNTCYDNTMVYVLFLCFVDLASVVPLPMAIMDQLLGFWMFGTTLCKIYRALEHVGRALSTFVLAAMAFDRFMRVCYPHRKTSRRMVFIQLFLLTLLTFVLLSPLLIKSSSRNCFKRTFFISYMFLIGFFLPILLITVFYALMMKRLFKRSRSLSSSKLPVNRIAGYTIAISVFFVICWSPYWISMLYFNFIHWENEDNEKQNNEDIFSSDKFIYIMYGIHALPYVNSSSNWLFYGLLNSQLLRRAKYTNDNYYNINGMTENGFFGKNLINGNNTITPPPPPQSSQIKLESSPYSRHSSLAITTKLVNGNGKYNSTISTPIVKKSTLINGQLINGLINFSPNLSSGGRSISSVSAPLRTITFSSIKQSENLNNLEKEAKQRLIGSQEINNDILL</sequence>
<dbReference type="SUPFAM" id="SSF81321">
    <property type="entry name" value="Family A G protein-coupled receptor-like"/>
    <property type="match status" value="1"/>
</dbReference>
<keyword evidence="6 10" id="KW-0472">Membrane</keyword>
<dbReference type="PANTHER" id="PTHR24229">
    <property type="entry name" value="NEUROPEPTIDES RECEPTOR"/>
    <property type="match status" value="1"/>
</dbReference>
<dbReference type="Gene3D" id="1.20.1070.10">
    <property type="entry name" value="Rhodopsin 7-helix transmembrane proteins"/>
    <property type="match status" value="1"/>
</dbReference>
<dbReference type="AlphaFoldDB" id="A0A8S9ZEX6"/>
<organism evidence="12 13">
    <name type="scientific">Meloidogyne graminicola</name>
    <dbReference type="NCBI Taxonomy" id="189291"/>
    <lineage>
        <taxon>Eukaryota</taxon>
        <taxon>Metazoa</taxon>
        <taxon>Ecdysozoa</taxon>
        <taxon>Nematoda</taxon>
        <taxon>Chromadorea</taxon>
        <taxon>Rhabditida</taxon>
        <taxon>Tylenchina</taxon>
        <taxon>Tylenchomorpha</taxon>
        <taxon>Tylenchoidea</taxon>
        <taxon>Meloidogynidae</taxon>
        <taxon>Meloidogyninae</taxon>
        <taxon>Meloidogyne</taxon>
    </lineage>
</organism>
<feature type="transmembrane region" description="Helical" evidence="10">
    <location>
        <begin position="244"/>
        <end position="268"/>
    </location>
</feature>
<dbReference type="PROSITE" id="PS00237">
    <property type="entry name" value="G_PROTEIN_RECEP_F1_1"/>
    <property type="match status" value="1"/>
</dbReference>
<evidence type="ECO:0000256" key="7">
    <source>
        <dbReference type="ARBA" id="ARBA00023170"/>
    </source>
</evidence>
<evidence type="ECO:0000259" key="11">
    <source>
        <dbReference type="PROSITE" id="PS50262"/>
    </source>
</evidence>
<evidence type="ECO:0000256" key="10">
    <source>
        <dbReference type="SAM" id="Phobius"/>
    </source>
</evidence>
<dbReference type="Proteomes" id="UP000605970">
    <property type="component" value="Unassembled WGS sequence"/>
</dbReference>
<dbReference type="InterPro" id="IPR017452">
    <property type="entry name" value="GPCR_Rhodpsn_7TM"/>
</dbReference>
<reference evidence="12" key="1">
    <citation type="journal article" date="2020" name="Ecol. Evol.">
        <title>Genome structure and content of the rice root-knot nematode (Meloidogyne graminicola).</title>
        <authorList>
            <person name="Phan N.T."/>
            <person name="Danchin E.G.J."/>
            <person name="Klopp C."/>
            <person name="Perfus-Barbeoch L."/>
            <person name="Kozlowski D.K."/>
            <person name="Koutsovoulos G.D."/>
            <person name="Lopez-Roques C."/>
            <person name="Bouchez O."/>
            <person name="Zahm M."/>
            <person name="Besnard G."/>
            <person name="Bellafiore S."/>
        </authorList>
    </citation>
    <scope>NUCLEOTIDE SEQUENCE</scope>
    <source>
        <strain evidence="12">VN-18</strain>
    </source>
</reference>
<keyword evidence="7 9" id="KW-0675">Receptor</keyword>
<protein>
    <submittedName>
        <fullName evidence="12">G_PROTEIN_RECEP_F1_2 domain-containing protein</fullName>
    </submittedName>
</protein>
<keyword evidence="4 10" id="KW-1133">Transmembrane helix</keyword>
<evidence type="ECO:0000256" key="5">
    <source>
        <dbReference type="ARBA" id="ARBA00023040"/>
    </source>
</evidence>
<dbReference type="GO" id="GO:0004930">
    <property type="term" value="F:G protein-coupled receptor activity"/>
    <property type="evidence" value="ECO:0007669"/>
    <property type="project" value="UniProtKB-KW"/>
</dbReference>
<keyword evidence="13" id="KW-1185">Reference proteome</keyword>
<feature type="transmembrane region" description="Helical" evidence="10">
    <location>
        <begin position="289"/>
        <end position="309"/>
    </location>
</feature>
<evidence type="ECO:0000256" key="4">
    <source>
        <dbReference type="ARBA" id="ARBA00022989"/>
    </source>
</evidence>
<evidence type="ECO:0000256" key="9">
    <source>
        <dbReference type="RuleBase" id="RU000688"/>
    </source>
</evidence>
<keyword evidence="5 9" id="KW-0297">G-protein coupled receptor</keyword>
<evidence type="ECO:0000256" key="2">
    <source>
        <dbReference type="ARBA" id="ARBA00022475"/>
    </source>
</evidence>
<comment type="similarity">
    <text evidence="9">Belongs to the G-protein coupled receptor 1 family.</text>
</comment>
<evidence type="ECO:0000256" key="8">
    <source>
        <dbReference type="ARBA" id="ARBA00023224"/>
    </source>
</evidence>
<feature type="transmembrane region" description="Helical" evidence="10">
    <location>
        <begin position="97"/>
        <end position="122"/>
    </location>
</feature>
<dbReference type="InterPro" id="IPR000276">
    <property type="entry name" value="GPCR_Rhodpsn"/>
</dbReference>
<dbReference type="GO" id="GO:0042277">
    <property type="term" value="F:peptide binding"/>
    <property type="evidence" value="ECO:0007669"/>
    <property type="project" value="TreeGrafter"/>
</dbReference>
<keyword evidence="2" id="KW-1003">Cell membrane</keyword>
<dbReference type="PROSITE" id="PS50262">
    <property type="entry name" value="G_PROTEIN_RECEP_F1_2"/>
    <property type="match status" value="1"/>
</dbReference>